<evidence type="ECO:0000259" key="5">
    <source>
        <dbReference type="PROSITE" id="PS51007"/>
    </source>
</evidence>
<keyword evidence="1 3" id="KW-0479">Metal-binding</keyword>
<dbReference type="GO" id="GO:0009055">
    <property type="term" value="F:electron transfer activity"/>
    <property type="evidence" value="ECO:0007669"/>
    <property type="project" value="InterPro"/>
</dbReference>
<evidence type="ECO:0000256" key="3">
    <source>
        <dbReference type="PROSITE-ProRule" id="PRU00433"/>
    </source>
</evidence>
<name>A0AA88QY33_9ASTE</name>
<dbReference type="Pfam" id="PF22936">
    <property type="entry name" value="Pol_BBD"/>
    <property type="match status" value="1"/>
</dbReference>
<evidence type="ECO:0000256" key="1">
    <source>
        <dbReference type="ARBA" id="ARBA00022723"/>
    </source>
</evidence>
<evidence type="ECO:0000256" key="2">
    <source>
        <dbReference type="ARBA" id="ARBA00023004"/>
    </source>
</evidence>
<sequence>MEPHDLTSVMAIVERLEDFKQGKRPRSPRHERAKDRGDGRSKSGLPKAIDDERSMDKGRCRHYKEEKKHEGSRKQGDSCDHKAHVGPRGGCFYCTGPHYRRDCPHKGKMIAFLEKHKCSNGDSSSSVGEARMGALQMVNAFSSSIDSIVTIPSSPFSSSVTHHDRFTTATLTKDVLQEVHELTSSRDVWLILELRFLDQSTAKELQLKLQLQSLKKGHQSMAQYLRTLKSLANSLSAINSPVSNKDLVIYALAGLSSGYESFITNVTNNNTVLSFDDLRTRLLYHEQRLNHLHGTLHNETETALLAAPRGRGRGRGRDHSSFGCGGQGRGTNSHIFLDGQSSHLVVARSSSYGTPSSAPNLPDHGRGLLPTPFSTCGSPSRPLLVCQICSKQSHSALSYYNRFNHSYTSDDLPRSFSAMTIAESFDAQWYPDSGASTHMTPNDGMLFDTSPYTGSSKILVGNGSLLRITKVGSSFLHTPHGPLKLHNVLHVPQLARNLLSISRLCRDNDCSVNFSSTSFSVKDNKAGTLLLSTKSGGDLYPFPSTSVSSHFDGLVAARVTGDIWHQRLGHSSSTTLSSLHNKGALLFSPKSLGFCSRCHASVPMLSPSINPISSSVPTSSPSLSSVLSSPSSPLASLSQSSSSSFPNSPIPSISPHASSPPSPPDLLPSTSHYVPPPPPHVSHHMTTCFKAGIR</sequence>
<dbReference type="Pfam" id="PF13976">
    <property type="entry name" value="gag_pre-integrs"/>
    <property type="match status" value="1"/>
</dbReference>
<dbReference type="PANTHER" id="PTHR47481">
    <property type="match status" value="1"/>
</dbReference>
<feature type="compositionally biased region" description="Basic and acidic residues" evidence="4">
    <location>
        <begin position="28"/>
        <end position="41"/>
    </location>
</feature>
<reference evidence="6" key="1">
    <citation type="submission" date="2022-12" db="EMBL/GenBank/DDBJ databases">
        <title>Draft genome assemblies for two species of Escallonia (Escalloniales).</title>
        <authorList>
            <person name="Chanderbali A."/>
            <person name="Dervinis C."/>
            <person name="Anghel I."/>
            <person name="Soltis D."/>
            <person name="Soltis P."/>
            <person name="Zapata F."/>
        </authorList>
    </citation>
    <scope>NUCLEOTIDE SEQUENCE</scope>
    <source>
        <strain evidence="6">UCBG92.1500</strain>
        <tissue evidence="6">Leaf</tissue>
    </source>
</reference>
<feature type="region of interest" description="Disordered" evidence="4">
    <location>
        <begin position="638"/>
        <end position="680"/>
    </location>
</feature>
<dbReference type="PROSITE" id="PS51007">
    <property type="entry name" value="CYTC"/>
    <property type="match status" value="1"/>
</dbReference>
<dbReference type="EMBL" id="JAVXUO010002812">
    <property type="protein sequence ID" value="KAK2969476.1"/>
    <property type="molecule type" value="Genomic_DNA"/>
</dbReference>
<dbReference type="InterPro" id="IPR009056">
    <property type="entry name" value="Cyt_c-like_dom"/>
</dbReference>
<dbReference type="PANTHER" id="PTHR47481:SF22">
    <property type="entry name" value="RETROTRANSPOSON GAG DOMAIN-CONTAINING PROTEIN"/>
    <property type="match status" value="1"/>
</dbReference>
<keyword evidence="2 3" id="KW-0408">Iron</keyword>
<evidence type="ECO:0000313" key="6">
    <source>
        <dbReference type="EMBL" id="KAK2969476.1"/>
    </source>
</evidence>
<feature type="compositionally biased region" description="Low complexity" evidence="4">
    <location>
        <begin position="638"/>
        <end position="657"/>
    </location>
</feature>
<proteinExistence type="predicted"/>
<dbReference type="GO" id="GO:0046872">
    <property type="term" value="F:metal ion binding"/>
    <property type="evidence" value="ECO:0007669"/>
    <property type="project" value="UniProtKB-KW"/>
</dbReference>
<comment type="caution">
    <text evidence="6">The sequence shown here is derived from an EMBL/GenBank/DDBJ whole genome shotgun (WGS) entry which is preliminary data.</text>
</comment>
<feature type="region of interest" description="Disordered" evidence="4">
    <location>
        <begin position="16"/>
        <end position="81"/>
    </location>
</feature>
<dbReference type="InterPro" id="IPR025724">
    <property type="entry name" value="GAG-pre-integrase_dom"/>
</dbReference>
<evidence type="ECO:0000313" key="7">
    <source>
        <dbReference type="Proteomes" id="UP001187471"/>
    </source>
</evidence>
<dbReference type="AlphaFoldDB" id="A0AA88QY33"/>
<dbReference type="Proteomes" id="UP001187471">
    <property type="component" value="Unassembled WGS sequence"/>
</dbReference>
<gene>
    <name evidence="6" type="ORF">RJ640_022190</name>
</gene>
<dbReference type="GO" id="GO:0020037">
    <property type="term" value="F:heme binding"/>
    <property type="evidence" value="ECO:0007669"/>
    <property type="project" value="InterPro"/>
</dbReference>
<keyword evidence="3" id="KW-0349">Heme</keyword>
<feature type="compositionally biased region" description="Basic and acidic residues" evidence="4">
    <location>
        <begin position="48"/>
        <end position="81"/>
    </location>
</feature>
<evidence type="ECO:0000256" key="4">
    <source>
        <dbReference type="SAM" id="MobiDB-lite"/>
    </source>
</evidence>
<dbReference type="Pfam" id="PF14223">
    <property type="entry name" value="Retrotran_gag_2"/>
    <property type="match status" value="1"/>
</dbReference>
<keyword evidence="7" id="KW-1185">Reference proteome</keyword>
<accession>A0AA88QY33</accession>
<organism evidence="6 7">
    <name type="scientific">Escallonia rubra</name>
    <dbReference type="NCBI Taxonomy" id="112253"/>
    <lineage>
        <taxon>Eukaryota</taxon>
        <taxon>Viridiplantae</taxon>
        <taxon>Streptophyta</taxon>
        <taxon>Embryophyta</taxon>
        <taxon>Tracheophyta</taxon>
        <taxon>Spermatophyta</taxon>
        <taxon>Magnoliopsida</taxon>
        <taxon>eudicotyledons</taxon>
        <taxon>Gunneridae</taxon>
        <taxon>Pentapetalae</taxon>
        <taxon>asterids</taxon>
        <taxon>campanulids</taxon>
        <taxon>Escalloniales</taxon>
        <taxon>Escalloniaceae</taxon>
        <taxon>Escallonia</taxon>
    </lineage>
</organism>
<protein>
    <recommendedName>
        <fullName evidence="5">Cytochrome c domain-containing protein</fullName>
    </recommendedName>
</protein>
<feature type="domain" description="Cytochrome c" evidence="5">
    <location>
        <begin position="578"/>
        <end position="678"/>
    </location>
</feature>
<dbReference type="InterPro" id="IPR054722">
    <property type="entry name" value="PolX-like_BBD"/>
</dbReference>